<dbReference type="GeneID" id="25405904"/>
<sequence>MATLEKIVRDAKVFSFDIDGTLLDSYTYMRDVIQILLLYIGVPANMLEMLTDEVYMKWYELEKQGVMDYGKFHVFLEDFARKYSINVKYDVEKFKELMLEARIRGSQPYKCAFKLLAELKKAGRKVVSVSGGDGVPGMKYKRIAESGLAQLFDKIIVVYEDVPSRVDGLIKVAEELGVPREEIVHVDDRAKFALEVYNAGFKAIVVKTNFFDPYYSLPEEIPVVDSLCTILDIIAKTPPKQ</sequence>
<dbReference type="InterPro" id="IPR023214">
    <property type="entry name" value="HAD_sf"/>
</dbReference>
<dbReference type="Gene3D" id="3.40.50.1000">
    <property type="entry name" value="HAD superfamily/HAD-like"/>
    <property type="match status" value="1"/>
</dbReference>
<dbReference type="GeneID" id="16574019"/>
<protein>
    <recommendedName>
        <fullName evidence="3">Phosphoglycolate phosphatase</fullName>
    </recommendedName>
</protein>
<organism evidence="1 2">
    <name type="scientific">Thermofilum adornatum 1505</name>
    <dbReference type="NCBI Taxonomy" id="697581"/>
    <lineage>
        <taxon>Archaea</taxon>
        <taxon>Thermoproteota</taxon>
        <taxon>Thermoprotei</taxon>
        <taxon>Thermofilales</taxon>
        <taxon>Thermofilaceae</taxon>
        <taxon>Thermofilum</taxon>
    </lineage>
</organism>
<dbReference type="SUPFAM" id="SSF56784">
    <property type="entry name" value="HAD-like"/>
    <property type="match status" value="1"/>
</dbReference>
<dbReference type="RefSeq" id="WP_020963020.1">
    <property type="nucleotide sequence ID" value="NZ_CP007493.1"/>
</dbReference>
<dbReference type="KEGG" id="tcb:TCARB_0447"/>
<accession>A0A3G1A4N6</accession>
<dbReference type="AlphaFoldDB" id="A0A3G1A4N6"/>
<dbReference type="SFLD" id="SFLDG01129">
    <property type="entry name" value="C1.5:_HAD__Beta-PGM__Phosphata"/>
    <property type="match status" value="1"/>
</dbReference>
<dbReference type="PANTHER" id="PTHR43434:SF1">
    <property type="entry name" value="PHOSPHOGLYCOLATE PHOSPHATASE"/>
    <property type="match status" value="1"/>
</dbReference>
<dbReference type="Pfam" id="PF00702">
    <property type="entry name" value="Hydrolase"/>
    <property type="match status" value="1"/>
</dbReference>
<dbReference type="InterPro" id="IPR036412">
    <property type="entry name" value="HAD-like_sf"/>
</dbReference>
<dbReference type="STRING" id="697581.TCARB_0447"/>
<name>A0A3G1A4N6_9CREN</name>
<dbReference type="InterPro" id="IPR050155">
    <property type="entry name" value="HAD-like_hydrolase_sf"/>
</dbReference>
<dbReference type="EMBL" id="CP007493">
    <property type="protein sequence ID" value="AJB41519.1"/>
    <property type="molecule type" value="Genomic_DNA"/>
</dbReference>
<reference evidence="2" key="1">
    <citation type="book" date="2010" name="EXTREMOPHILES" publisher="0:0-0">
        <title>Complete genome sequences of ten hyperthermophilic archaea reveal their metabolic capabilities and possible ecological roles.</title>
        <editorList>
            <person name="?"/>
        </editorList>
        <authorList>
            <person name="Ravin N.V."/>
            <person name="Mardanov A.V."/>
            <person name="Bonch-Osmolovskaya E.A."/>
            <person name="Skryabin K.G."/>
        </authorList>
    </citation>
    <scope>NUCLEOTIDE SEQUENCE [LARGE SCALE GENOMIC DNA]</scope>
    <source>
        <strain evidence="2">1505</strain>
    </source>
</reference>
<proteinExistence type="predicted"/>
<dbReference type="Proteomes" id="UP000266720">
    <property type="component" value="Chromosome"/>
</dbReference>
<evidence type="ECO:0008006" key="3">
    <source>
        <dbReference type="Google" id="ProtNLM"/>
    </source>
</evidence>
<dbReference type="PANTHER" id="PTHR43434">
    <property type="entry name" value="PHOSPHOGLYCOLATE PHOSPHATASE"/>
    <property type="match status" value="1"/>
</dbReference>
<evidence type="ECO:0000313" key="1">
    <source>
        <dbReference type="EMBL" id="AJB41519.1"/>
    </source>
</evidence>
<dbReference type="GO" id="GO:0008967">
    <property type="term" value="F:phosphoglycolate phosphatase activity"/>
    <property type="evidence" value="ECO:0007669"/>
    <property type="project" value="TreeGrafter"/>
</dbReference>
<dbReference type="SFLD" id="SFLDS00003">
    <property type="entry name" value="Haloacid_Dehalogenase"/>
    <property type="match status" value="1"/>
</dbReference>
<dbReference type="GO" id="GO:0006281">
    <property type="term" value="P:DNA repair"/>
    <property type="evidence" value="ECO:0007669"/>
    <property type="project" value="TreeGrafter"/>
</dbReference>
<evidence type="ECO:0000313" key="2">
    <source>
        <dbReference type="Proteomes" id="UP000266720"/>
    </source>
</evidence>
<gene>
    <name evidence="1" type="ORF">TCARB_0447</name>
</gene>